<name>A0A1V6QMW9_9EURO</name>
<protein>
    <recommendedName>
        <fullName evidence="2">Nephrocystin 3-like N-terminal domain-containing protein</fullName>
    </recommendedName>
</protein>
<evidence type="ECO:0000259" key="2">
    <source>
        <dbReference type="Pfam" id="PF24883"/>
    </source>
</evidence>
<evidence type="ECO:0000313" key="4">
    <source>
        <dbReference type="Proteomes" id="UP000191672"/>
    </source>
</evidence>
<dbReference type="Pfam" id="PF24883">
    <property type="entry name" value="NPHP3_N"/>
    <property type="match status" value="1"/>
</dbReference>
<feature type="domain" description="Nephrocystin 3-like N-terminal" evidence="2">
    <location>
        <begin position="46"/>
        <end position="154"/>
    </location>
</feature>
<dbReference type="InterPro" id="IPR056884">
    <property type="entry name" value="NPHP3-like_N"/>
</dbReference>
<evidence type="ECO:0000256" key="1">
    <source>
        <dbReference type="ARBA" id="ARBA00022737"/>
    </source>
</evidence>
<accession>A0A1V6QMW9</accession>
<organism evidence="3 4">
    <name type="scientific">Penicillium antarcticum</name>
    <dbReference type="NCBI Taxonomy" id="416450"/>
    <lineage>
        <taxon>Eukaryota</taxon>
        <taxon>Fungi</taxon>
        <taxon>Dikarya</taxon>
        <taxon>Ascomycota</taxon>
        <taxon>Pezizomycotina</taxon>
        <taxon>Eurotiomycetes</taxon>
        <taxon>Eurotiomycetidae</taxon>
        <taxon>Eurotiales</taxon>
        <taxon>Aspergillaceae</taxon>
        <taxon>Penicillium</taxon>
    </lineage>
</organism>
<sequence>MSRAQILDVAQELVLAMLPDVKDAASFSHKIEHDAGCHCETRIALRDEIVRWSDDTEGEIIFWLNGMAGTGKSIISRTIAQTFPDKVILGAKFFIKRGERDRGNAARPFATMACQLVVQKAALAPKIQDAISKDPEIVNRSLKDQIEQLFLNPLVDLEYHAANIRTAVLPSTNANGTMIIHLMSRGTILKLGRLKVFLTSMPELPIRLSFEC</sequence>
<dbReference type="EMBL" id="MDYN01000001">
    <property type="protein sequence ID" value="OQD90563.1"/>
    <property type="molecule type" value="Genomic_DNA"/>
</dbReference>
<gene>
    <name evidence="3" type="ORF">PENANT_c001G00074</name>
</gene>
<evidence type="ECO:0000313" key="3">
    <source>
        <dbReference type="EMBL" id="OQD90563.1"/>
    </source>
</evidence>
<comment type="caution">
    <text evidence="3">The sequence shown here is derived from an EMBL/GenBank/DDBJ whole genome shotgun (WGS) entry which is preliminary data.</text>
</comment>
<proteinExistence type="predicted"/>
<keyword evidence="1" id="KW-0677">Repeat</keyword>
<dbReference type="STRING" id="416450.A0A1V6QMW9"/>
<dbReference type="Proteomes" id="UP000191672">
    <property type="component" value="Unassembled WGS sequence"/>
</dbReference>
<keyword evidence="4" id="KW-1185">Reference proteome</keyword>
<dbReference type="AlphaFoldDB" id="A0A1V6QMW9"/>
<reference evidence="4" key="1">
    <citation type="journal article" date="2017" name="Nat. Microbiol.">
        <title>Global analysis of biosynthetic gene clusters reveals vast potential of secondary metabolite production in Penicillium species.</title>
        <authorList>
            <person name="Nielsen J.C."/>
            <person name="Grijseels S."/>
            <person name="Prigent S."/>
            <person name="Ji B."/>
            <person name="Dainat J."/>
            <person name="Nielsen K.F."/>
            <person name="Frisvad J.C."/>
            <person name="Workman M."/>
            <person name="Nielsen J."/>
        </authorList>
    </citation>
    <scope>NUCLEOTIDE SEQUENCE [LARGE SCALE GENOMIC DNA]</scope>
    <source>
        <strain evidence="4">IBT 31811</strain>
    </source>
</reference>